<dbReference type="Proteomes" id="UP001241092">
    <property type="component" value="Chromosome"/>
</dbReference>
<evidence type="ECO:0000313" key="4">
    <source>
        <dbReference type="Proteomes" id="UP001241092"/>
    </source>
</evidence>
<name>A0AAI8TQB6_MYCME</name>
<feature type="compositionally biased region" description="Basic and acidic residues" evidence="1">
    <location>
        <begin position="379"/>
        <end position="394"/>
    </location>
</feature>
<sequence>MSRGGRSPAAMLLALVGVVALGVAGSMSSIVQLSAVVTALVMGGNTNPDPSTEYVDSQIDNYYDASFTGVRRGIHTPEEFWPNNGTLTFDQSTAEGVDDLEHEMDTTDGELVIVGYSASTRIASAEKNKLIAEGDYSRDITFVLISDVNKGNGGILARFGGWAIPILGVTFDGATRTDSENGQFETKSITFVHDGWSDFPIYPANVLADANAVAGIALLHGTYPNLDNPTLTPVGSTGDTDYYVIETDIVPLLMPLESAGVPRAVLLVVDEPTRVLIETAYRRDIDPGAPTPAYLIPVINPVSVATNFAASIPVGIDDGLEASDLGRPLGTQPSGPFGVGGEDEDLEGLPAGFIPLGNPAASTADPPVTSTLAETQDEPEAKTLDEPPVEDKPAVKPKPLRPKVRNPISMGVPKLPKLPKLPKPGDRPLKRLVDGLTGQNDKPEAGDTESAPADSA</sequence>
<evidence type="ECO:0000313" key="3">
    <source>
        <dbReference type="EMBL" id="BDY26600.1"/>
    </source>
</evidence>
<protein>
    <recommendedName>
        <fullName evidence="2">PE-PPE domain-containing protein</fullName>
    </recommendedName>
</protein>
<feature type="compositionally biased region" description="Basic and acidic residues" evidence="1">
    <location>
        <begin position="423"/>
        <end position="433"/>
    </location>
</feature>
<dbReference type="InterPro" id="IPR013228">
    <property type="entry name" value="PE-PPE_C"/>
</dbReference>
<accession>A0AAI8TQB6</accession>
<dbReference type="RefSeq" id="WP_286213326.1">
    <property type="nucleotide sequence ID" value="NZ_AP027452.1"/>
</dbReference>
<feature type="region of interest" description="Disordered" evidence="1">
    <location>
        <begin position="323"/>
        <end position="456"/>
    </location>
</feature>
<dbReference type="AlphaFoldDB" id="A0AAI8TQB6"/>
<evidence type="ECO:0000256" key="1">
    <source>
        <dbReference type="SAM" id="MobiDB-lite"/>
    </source>
</evidence>
<organism evidence="3 4">
    <name type="scientific">Mycolicibacterium mageritense</name>
    <name type="common">Mycobacterium mageritense</name>
    <dbReference type="NCBI Taxonomy" id="53462"/>
    <lineage>
        <taxon>Bacteria</taxon>
        <taxon>Bacillati</taxon>
        <taxon>Actinomycetota</taxon>
        <taxon>Actinomycetes</taxon>
        <taxon>Mycobacteriales</taxon>
        <taxon>Mycobacteriaceae</taxon>
        <taxon>Mycolicibacterium</taxon>
    </lineage>
</organism>
<dbReference type="EMBL" id="AP027452">
    <property type="protein sequence ID" value="BDY26600.1"/>
    <property type="molecule type" value="Genomic_DNA"/>
</dbReference>
<proteinExistence type="predicted"/>
<evidence type="ECO:0000259" key="2">
    <source>
        <dbReference type="Pfam" id="PF08237"/>
    </source>
</evidence>
<feature type="domain" description="PE-PPE" evidence="2">
    <location>
        <begin position="71"/>
        <end position="281"/>
    </location>
</feature>
<gene>
    <name evidence="3" type="ORF">hbim_00514</name>
</gene>
<reference evidence="3" key="1">
    <citation type="submission" date="2023-03" db="EMBL/GenBank/DDBJ databases">
        <title>Draft genome sequence of a Mycolicibacterium mageritense strain H4_3_1 isolated from a hybrid biological-inorganic system reactor.</title>
        <authorList>
            <person name="Feng X."/>
            <person name="Kazama D."/>
            <person name="Sato K."/>
            <person name="Kobayashi H."/>
        </authorList>
    </citation>
    <scope>NUCLEOTIDE SEQUENCE</scope>
    <source>
        <strain evidence="3">H4_3_1</strain>
    </source>
</reference>
<dbReference type="Pfam" id="PF08237">
    <property type="entry name" value="PE-PPE"/>
    <property type="match status" value="1"/>
</dbReference>